<dbReference type="RefSeq" id="WP_289510485.1">
    <property type="nucleotide sequence ID" value="NZ_JAUDEA010000001.1"/>
</dbReference>
<dbReference type="EMBL" id="JAUDEA010000001">
    <property type="protein sequence ID" value="MDM8270314.1"/>
    <property type="molecule type" value="Genomic_DNA"/>
</dbReference>
<accession>A0ABT7V131</accession>
<comment type="caution">
    <text evidence="2">The sequence shown here is derived from an EMBL/GenBank/DDBJ whole genome shotgun (WGS) entry which is preliminary data.</text>
</comment>
<proteinExistence type="predicted"/>
<keyword evidence="3" id="KW-1185">Reference proteome</keyword>
<reference evidence="2" key="1">
    <citation type="submission" date="2023-06" db="EMBL/GenBank/DDBJ databases">
        <title>Identification and characterization of horizontal gene transfer across gut microbiota members of farm animals based on homology search.</title>
        <authorList>
            <person name="Schwarzerova J."/>
            <person name="Nykrynova M."/>
            <person name="Jureckova K."/>
            <person name="Cejkova D."/>
            <person name="Rychlik I."/>
        </authorList>
    </citation>
    <scope>NUCLEOTIDE SEQUENCE</scope>
    <source>
        <strain evidence="2">153_Feed</strain>
    </source>
</reference>
<keyword evidence="1" id="KW-1133">Transmembrane helix</keyword>
<keyword evidence="1" id="KW-0812">Transmembrane</keyword>
<feature type="transmembrane region" description="Helical" evidence="1">
    <location>
        <begin position="50"/>
        <end position="68"/>
    </location>
</feature>
<sequence>MALALAFGFINVPFMVMFFLIYALFGATMSLTAFISRAQTRDLTLSAADVARAVLLSVFEITVLRFVLDVTRMRASLVRRGAPMHWETVTRKKL</sequence>
<gene>
    <name evidence="2" type="ORF">QUW25_01230</name>
</gene>
<dbReference type="Proteomes" id="UP001529256">
    <property type="component" value="Unassembled WGS sequence"/>
</dbReference>
<organism evidence="2 3">
    <name type="scientific">Thermophilibacter provencensis</name>
    <dbReference type="NCBI Taxonomy" id="1852386"/>
    <lineage>
        <taxon>Bacteria</taxon>
        <taxon>Bacillati</taxon>
        <taxon>Actinomycetota</taxon>
        <taxon>Coriobacteriia</taxon>
        <taxon>Coriobacteriales</taxon>
        <taxon>Atopobiaceae</taxon>
        <taxon>Thermophilibacter</taxon>
    </lineage>
</organism>
<name>A0ABT7V131_9ACTN</name>
<feature type="transmembrane region" description="Helical" evidence="1">
    <location>
        <begin position="12"/>
        <end position="35"/>
    </location>
</feature>
<evidence type="ECO:0000313" key="3">
    <source>
        <dbReference type="Proteomes" id="UP001529256"/>
    </source>
</evidence>
<evidence type="ECO:0000256" key="1">
    <source>
        <dbReference type="SAM" id="Phobius"/>
    </source>
</evidence>
<reference evidence="2" key="2">
    <citation type="submission" date="2023-06" db="EMBL/GenBank/DDBJ databases">
        <authorList>
            <person name="Zeman M."/>
            <person name="Kubasova T."/>
            <person name="Jahodarova E."/>
            <person name="Nykrynova M."/>
            <person name="Rychlik I."/>
        </authorList>
    </citation>
    <scope>NUCLEOTIDE SEQUENCE</scope>
    <source>
        <strain evidence="2">153_Feed</strain>
    </source>
</reference>
<keyword evidence="1" id="KW-0472">Membrane</keyword>
<evidence type="ECO:0000313" key="2">
    <source>
        <dbReference type="EMBL" id="MDM8270314.1"/>
    </source>
</evidence>
<protein>
    <submittedName>
        <fullName evidence="2">Uncharacterized protein</fullName>
    </submittedName>
</protein>